<keyword evidence="3" id="KW-0540">Nuclease</keyword>
<dbReference type="EMBL" id="JAFCMP010000002">
    <property type="protein sequence ID" value="KAG5192773.1"/>
    <property type="molecule type" value="Genomic_DNA"/>
</dbReference>
<evidence type="ECO:0000313" key="7">
    <source>
        <dbReference type="Proteomes" id="UP000664859"/>
    </source>
</evidence>
<evidence type="ECO:0000256" key="2">
    <source>
        <dbReference type="ARBA" id="ARBA00022517"/>
    </source>
</evidence>
<keyword evidence="4" id="KW-0378">Hydrolase</keyword>
<evidence type="ECO:0000256" key="4">
    <source>
        <dbReference type="ARBA" id="ARBA00022801"/>
    </source>
</evidence>
<name>A0A836CPH6_9STRA</name>
<organism evidence="6 7">
    <name type="scientific">Tribonema minus</name>
    <dbReference type="NCBI Taxonomy" id="303371"/>
    <lineage>
        <taxon>Eukaryota</taxon>
        <taxon>Sar</taxon>
        <taxon>Stramenopiles</taxon>
        <taxon>Ochrophyta</taxon>
        <taxon>PX clade</taxon>
        <taxon>Xanthophyceae</taxon>
        <taxon>Tribonematales</taxon>
        <taxon>Tribonemataceae</taxon>
        <taxon>Tribonema</taxon>
    </lineage>
</organism>
<dbReference type="Pfam" id="PF03652">
    <property type="entry name" value="RuvX"/>
    <property type="match status" value="1"/>
</dbReference>
<accession>A0A836CPH6</accession>
<feature type="non-terminal residue" evidence="6">
    <location>
        <position position="144"/>
    </location>
</feature>
<evidence type="ECO:0000256" key="1">
    <source>
        <dbReference type="ARBA" id="ARBA00022490"/>
    </source>
</evidence>
<dbReference type="GO" id="GO:0016787">
    <property type="term" value="F:hydrolase activity"/>
    <property type="evidence" value="ECO:0007669"/>
    <property type="project" value="UniProtKB-KW"/>
</dbReference>
<comment type="caution">
    <text evidence="6">The sequence shown here is derived from an EMBL/GenBank/DDBJ whole genome shotgun (WGS) entry which is preliminary data.</text>
</comment>
<dbReference type="GO" id="GO:0005829">
    <property type="term" value="C:cytosol"/>
    <property type="evidence" value="ECO:0007669"/>
    <property type="project" value="TreeGrafter"/>
</dbReference>
<evidence type="ECO:0000256" key="3">
    <source>
        <dbReference type="ARBA" id="ARBA00022722"/>
    </source>
</evidence>
<evidence type="ECO:0000313" key="6">
    <source>
        <dbReference type="EMBL" id="KAG5192773.1"/>
    </source>
</evidence>
<keyword evidence="1" id="KW-0963">Cytoplasm</keyword>
<dbReference type="Proteomes" id="UP000664859">
    <property type="component" value="Unassembled WGS sequence"/>
</dbReference>
<proteinExistence type="predicted"/>
<reference evidence="6" key="1">
    <citation type="submission" date="2021-02" db="EMBL/GenBank/DDBJ databases">
        <title>First Annotated Genome of the Yellow-green Alga Tribonema minus.</title>
        <authorList>
            <person name="Mahan K.M."/>
        </authorList>
    </citation>
    <scope>NUCLEOTIDE SEQUENCE</scope>
    <source>
        <strain evidence="6">UTEX B ZZ1240</strain>
    </source>
</reference>
<dbReference type="GO" id="GO:0000967">
    <property type="term" value="P:rRNA 5'-end processing"/>
    <property type="evidence" value="ECO:0007669"/>
    <property type="project" value="TreeGrafter"/>
</dbReference>
<dbReference type="CDD" id="cd16964">
    <property type="entry name" value="YqgF"/>
    <property type="match status" value="1"/>
</dbReference>
<dbReference type="GO" id="GO:0004518">
    <property type="term" value="F:nuclease activity"/>
    <property type="evidence" value="ECO:0007669"/>
    <property type="project" value="UniProtKB-KW"/>
</dbReference>
<evidence type="ECO:0000259" key="5">
    <source>
        <dbReference type="SMART" id="SM00732"/>
    </source>
</evidence>
<dbReference type="Gene3D" id="3.30.420.140">
    <property type="entry name" value="YqgF/RNase H-like domain"/>
    <property type="match status" value="1"/>
</dbReference>
<dbReference type="InterPro" id="IPR012337">
    <property type="entry name" value="RNaseH-like_sf"/>
</dbReference>
<sequence>MLRHVQRCSCLDPTRAALMAWDVSSTVIGIAVTDRTRAFVRPLTRTKLHGVDRRPLPPAVLMDKLDGLMREHGICGVVMGWPQELDGSAGRRCHAVLSTLRALHAAAPLRAPVLLWDERFTTVDARLEMAALGASARRVKREND</sequence>
<keyword evidence="2" id="KW-0690">Ribosome biogenesis</keyword>
<dbReference type="PANTHER" id="PTHR33317">
    <property type="entry name" value="POLYNUCLEOTIDYL TRANSFERASE, RIBONUCLEASE H-LIKE SUPERFAMILY PROTEIN"/>
    <property type="match status" value="1"/>
</dbReference>
<dbReference type="OrthoDB" id="10261669at2759"/>
<feature type="domain" description="YqgF/RNase H-like" evidence="5">
    <location>
        <begin position="16"/>
        <end position="125"/>
    </location>
</feature>
<dbReference type="InterPro" id="IPR037027">
    <property type="entry name" value="YqgF/RNaseH-like_dom_sf"/>
</dbReference>
<protein>
    <submittedName>
        <fullName evidence="6">Resolvase, holliday junction-type, YqgF-like protein</fullName>
    </submittedName>
</protein>
<dbReference type="SUPFAM" id="SSF53098">
    <property type="entry name" value="Ribonuclease H-like"/>
    <property type="match status" value="1"/>
</dbReference>
<dbReference type="InterPro" id="IPR005227">
    <property type="entry name" value="YqgF"/>
</dbReference>
<dbReference type="InterPro" id="IPR006641">
    <property type="entry name" value="YqgF/RNaseH-like_dom"/>
</dbReference>
<dbReference type="AlphaFoldDB" id="A0A836CPH6"/>
<keyword evidence="7" id="KW-1185">Reference proteome</keyword>
<dbReference type="PANTHER" id="PTHR33317:SF4">
    <property type="entry name" value="POLYNUCLEOTIDYL TRANSFERASE, RIBONUCLEASE H-LIKE SUPERFAMILY PROTEIN"/>
    <property type="match status" value="1"/>
</dbReference>
<dbReference type="SMART" id="SM00732">
    <property type="entry name" value="YqgFc"/>
    <property type="match status" value="1"/>
</dbReference>
<gene>
    <name evidence="6" type="ORF">JKP88DRAFT_144546</name>
</gene>